<keyword evidence="10" id="KW-0869">Chloride channel</keyword>
<evidence type="ECO:0000256" key="1">
    <source>
        <dbReference type="ARBA" id="ARBA00022448"/>
    </source>
</evidence>
<keyword evidence="7" id="KW-0406">Ion transport</keyword>
<keyword evidence="11" id="KW-0325">Glycoprotein</keyword>
<dbReference type="FunFam" id="2.70.170.10:FF:000003">
    <property type="entry name" value="Putative gamma-aminobutyric acid receptor subunit gamma-2"/>
    <property type="match status" value="1"/>
</dbReference>
<evidence type="ECO:0000256" key="3">
    <source>
        <dbReference type="ARBA" id="ARBA00022692"/>
    </source>
</evidence>
<keyword evidence="6" id="KW-0770">Synapse</keyword>
<keyword evidence="1" id="KW-0813">Transport</keyword>
<evidence type="ECO:0000259" key="20">
    <source>
        <dbReference type="Pfam" id="PF02932"/>
    </source>
</evidence>
<evidence type="ECO:0000256" key="10">
    <source>
        <dbReference type="ARBA" id="ARBA00023173"/>
    </source>
</evidence>
<evidence type="ECO:0008006" key="22">
    <source>
        <dbReference type="Google" id="ProtNLM"/>
    </source>
</evidence>
<keyword evidence="8 17" id="KW-0472">Membrane</keyword>
<dbReference type="InterPro" id="IPR006028">
    <property type="entry name" value="GABAA/Glycine_rcpt"/>
</dbReference>
<protein>
    <recommendedName>
        <fullName evidence="22">Neurotransmitter-gated ion-channel ligand-binding domain-containing protein</fullName>
    </recommendedName>
</protein>
<dbReference type="PRINTS" id="PR01620">
    <property type="entry name" value="GABAARGAMMA"/>
</dbReference>
<evidence type="ECO:0000313" key="21">
    <source>
        <dbReference type="Ensembl" id="ENSCHIP00010013402.1"/>
    </source>
</evidence>
<dbReference type="Pfam" id="PF02931">
    <property type="entry name" value="Neur_chan_LBD"/>
    <property type="match status" value="1"/>
</dbReference>
<dbReference type="InterPro" id="IPR036734">
    <property type="entry name" value="Neur_chan_lig-bd_sf"/>
</dbReference>
<keyword evidence="14" id="KW-0407">Ion channel</keyword>
<keyword evidence="13" id="KW-0628">Postsynaptic cell membrane</keyword>
<evidence type="ECO:0000256" key="6">
    <source>
        <dbReference type="ARBA" id="ARBA00023018"/>
    </source>
</evidence>
<sequence>MGSWKALLFSPFLLWNQRRGVRLMFLLLTVHLGNCVDKADDEDDEDLTVNKTWVLAPKIHEGDITQILNSLLQGYDNKLRPDIGVRPTVIETDVYVNSIGPVDPINMEYTIDIIFAQTWFDSRLKFNSTMKVLMLNSNMVGKIWIPDTFFRNSRKSDAHWITTPNRLLRIWNDGRVLYTLRFGSANIYIFNFNFYLDGYPKNEIEYKWKKPSVEVADPKYWRLYQFAFVGLRNTTEISHTISGDYIIMTIFFDLSRRMGYFTIQTYIPCILTVVLSWVSFWINKDAVPARTSLGMIEVSTFFINILNKIYYISFALQGQIDLFNAIFSSTFIYYLTQMSSGLHPGSTLIPMNSLSLPQGEDDYGYQCLEGKDCASFFCCFEDCRTGSWREGRIHIRIAKIDSYSRIFFPTAFALFNLVYWVGYLYL</sequence>
<evidence type="ECO:0000256" key="18">
    <source>
        <dbReference type="SAM" id="SignalP"/>
    </source>
</evidence>
<dbReference type="InterPro" id="IPR006202">
    <property type="entry name" value="Neur_chan_lig-bd"/>
</dbReference>
<reference evidence="21" key="1">
    <citation type="submission" date="2019-03" db="EMBL/GenBank/DDBJ databases">
        <title>Genome sequencing and reference-guided assembly of Black Bengal Goat (Capra hircus).</title>
        <authorList>
            <person name="Siddiki A.Z."/>
            <person name="Baten A."/>
            <person name="Billah M."/>
            <person name="Alam M.A.U."/>
            <person name="Shawrob K.S.M."/>
            <person name="Saha S."/>
            <person name="Chowdhury M."/>
            <person name="Rahman A.H."/>
            <person name="Stear M."/>
            <person name="Miah G."/>
            <person name="Das G.B."/>
            <person name="Hossain M.M."/>
            <person name="Kumkum M."/>
            <person name="Islam M.S."/>
            <person name="Mollah A.M."/>
            <person name="Ahsan A."/>
            <person name="Tusar F."/>
            <person name="Khan M.K.I."/>
        </authorList>
    </citation>
    <scope>NUCLEOTIDE SEQUENCE [LARGE SCALE GENOMIC DNA]</scope>
</reference>
<evidence type="ECO:0000256" key="16">
    <source>
        <dbReference type="ARBA" id="ARBA00034104"/>
    </source>
</evidence>
<proteinExistence type="predicted"/>
<keyword evidence="2" id="KW-1003">Cell membrane</keyword>
<evidence type="ECO:0000256" key="9">
    <source>
        <dbReference type="ARBA" id="ARBA00023157"/>
    </source>
</evidence>
<dbReference type="PANTHER" id="PTHR18945">
    <property type="entry name" value="NEUROTRANSMITTER GATED ION CHANNEL"/>
    <property type="match status" value="1"/>
</dbReference>
<dbReference type="GO" id="GO:0007214">
    <property type="term" value="P:gamma-aminobutyric acid signaling pathway"/>
    <property type="evidence" value="ECO:0007669"/>
    <property type="project" value="InterPro"/>
</dbReference>
<dbReference type="SUPFAM" id="SSF63712">
    <property type="entry name" value="Nicotinic receptor ligand binding domain-like"/>
    <property type="match status" value="1"/>
</dbReference>
<evidence type="ECO:0000259" key="19">
    <source>
        <dbReference type="Pfam" id="PF02931"/>
    </source>
</evidence>
<dbReference type="Gene3D" id="1.20.58.390">
    <property type="entry name" value="Neurotransmitter-gated ion-channel transmembrane domain"/>
    <property type="match status" value="2"/>
</dbReference>
<dbReference type="Gene3D" id="2.70.170.10">
    <property type="entry name" value="Neurotransmitter-gated ion-channel ligand-binding domain"/>
    <property type="match status" value="1"/>
</dbReference>
<feature type="domain" description="Neurotransmitter-gated ion-channel ligand-binding" evidence="19">
    <location>
        <begin position="65"/>
        <end position="181"/>
    </location>
</feature>
<evidence type="ECO:0000256" key="2">
    <source>
        <dbReference type="ARBA" id="ARBA00022475"/>
    </source>
</evidence>
<dbReference type="InterPro" id="IPR038050">
    <property type="entry name" value="Neuro_actylchol_rec"/>
</dbReference>
<dbReference type="InterPro" id="IPR005438">
    <property type="entry name" value="GABBAg1_rcpt"/>
</dbReference>
<keyword evidence="4 18" id="KW-0732">Signal</keyword>
<dbReference type="SUPFAM" id="SSF90112">
    <property type="entry name" value="Neurotransmitter-gated ion-channel transmembrane pore"/>
    <property type="match status" value="1"/>
</dbReference>
<keyword evidence="3 17" id="KW-0812">Transmembrane</keyword>
<dbReference type="GO" id="GO:0004890">
    <property type="term" value="F:GABA-A receptor activity"/>
    <property type="evidence" value="ECO:0007669"/>
    <property type="project" value="InterPro"/>
</dbReference>
<feature type="domain" description="Neurotransmitter-gated ion-channel transmembrane" evidence="20">
    <location>
        <begin position="265"/>
        <end position="296"/>
    </location>
</feature>
<dbReference type="InterPro" id="IPR006029">
    <property type="entry name" value="Neurotrans-gated_channel_TM"/>
</dbReference>
<dbReference type="Ensembl" id="ENSCHIT00010018922.1">
    <property type="protein sequence ID" value="ENSCHIP00010013402.1"/>
    <property type="gene ID" value="ENSCHIG00010009886.1"/>
</dbReference>
<evidence type="ECO:0000256" key="12">
    <source>
        <dbReference type="ARBA" id="ARBA00023214"/>
    </source>
</evidence>
<keyword evidence="5 17" id="KW-1133">Transmembrane helix</keyword>
<comment type="subcellular location">
    <subcellularLocation>
        <location evidence="16">Postsynaptic cell membrane</location>
        <topology evidence="16">Multi-pass membrane protein</topology>
    </subcellularLocation>
</comment>
<keyword evidence="12" id="KW-0868">Chloride</keyword>
<feature type="chain" id="PRO_5034596084" description="Neurotransmitter-gated ion-channel ligand-binding domain-containing protein" evidence="18">
    <location>
        <begin position="36"/>
        <end position="426"/>
    </location>
</feature>
<dbReference type="GO" id="GO:0045211">
    <property type="term" value="C:postsynaptic membrane"/>
    <property type="evidence" value="ECO:0007669"/>
    <property type="project" value="UniProtKB-SubCell"/>
</dbReference>
<dbReference type="Pfam" id="PF02932">
    <property type="entry name" value="Neur_chan_memb"/>
    <property type="match status" value="2"/>
</dbReference>
<dbReference type="AlphaFoldDB" id="A0A8C2P2L9"/>
<reference evidence="21" key="2">
    <citation type="submission" date="2025-08" db="UniProtKB">
        <authorList>
            <consortium name="Ensembl"/>
        </authorList>
    </citation>
    <scope>IDENTIFICATION</scope>
</reference>
<evidence type="ECO:0000256" key="17">
    <source>
        <dbReference type="SAM" id="Phobius"/>
    </source>
</evidence>
<evidence type="ECO:0000256" key="13">
    <source>
        <dbReference type="ARBA" id="ARBA00023257"/>
    </source>
</evidence>
<evidence type="ECO:0000256" key="7">
    <source>
        <dbReference type="ARBA" id="ARBA00023065"/>
    </source>
</evidence>
<name>A0A8C2P2L9_CAPHI</name>
<dbReference type="PRINTS" id="PR01621">
    <property type="entry name" value="GABAARGAMMA1"/>
</dbReference>
<organism evidence="21">
    <name type="scientific">Capra hircus</name>
    <name type="common">Goat</name>
    <dbReference type="NCBI Taxonomy" id="9925"/>
    <lineage>
        <taxon>Eukaryota</taxon>
        <taxon>Metazoa</taxon>
        <taxon>Chordata</taxon>
        <taxon>Craniata</taxon>
        <taxon>Vertebrata</taxon>
        <taxon>Euteleostomi</taxon>
        <taxon>Mammalia</taxon>
        <taxon>Eutheria</taxon>
        <taxon>Laurasiatheria</taxon>
        <taxon>Artiodactyla</taxon>
        <taxon>Ruminantia</taxon>
        <taxon>Pecora</taxon>
        <taxon>Bovidae</taxon>
        <taxon>Caprinae</taxon>
        <taxon>Capra</taxon>
    </lineage>
</organism>
<dbReference type="PRINTS" id="PR00253">
    <property type="entry name" value="GABAARECEPTR"/>
</dbReference>
<feature type="domain" description="Neurotransmitter-gated ion-channel transmembrane" evidence="20">
    <location>
        <begin position="351"/>
        <end position="420"/>
    </location>
</feature>
<dbReference type="GO" id="GO:0005254">
    <property type="term" value="F:chloride channel activity"/>
    <property type="evidence" value="ECO:0007669"/>
    <property type="project" value="UniProtKB-KW"/>
</dbReference>
<dbReference type="GO" id="GO:0034707">
    <property type="term" value="C:chloride channel complex"/>
    <property type="evidence" value="ECO:0007669"/>
    <property type="project" value="UniProtKB-KW"/>
</dbReference>
<feature type="transmembrane region" description="Helical" evidence="17">
    <location>
        <begin position="406"/>
        <end position="425"/>
    </location>
</feature>
<comment type="catalytic activity">
    <reaction evidence="15">
        <text>chloride(in) = chloride(out)</text>
        <dbReference type="Rhea" id="RHEA:29823"/>
        <dbReference type="ChEBI" id="CHEBI:17996"/>
    </reaction>
</comment>
<evidence type="ECO:0000256" key="8">
    <source>
        <dbReference type="ARBA" id="ARBA00023136"/>
    </source>
</evidence>
<evidence type="ECO:0000256" key="14">
    <source>
        <dbReference type="ARBA" id="ARBA00023303"/>
    </source>
</evidence>
<evidence type="ECO:0000256" key="11">
    <source>
        <dbReference type="ARBA" id="ARBA00023180"/>
    </source>
</evidence>
<accession>A0A8C2P2L9</accession>
<dbReference type="GO" id="GO:0005230">
    <property type="term" value="F:extracellular ligand-gated monoatomic ion channel activity"/>
    <property type="evidence" value="ECO:0007669"/>
    <property type="project" value="InterPro"/>
</dbReference>
<feature type="transmembrane region" description="Helical" evidence="17">
    <location>
        <begin position="258"/>
        <end position="282"/>
    </location>
</feature>
<dbReference type="InterPro" id="IPR036719">
    <property type="entry name" value="Neuro-gated_channel_TM_sf"/>
</dbReference>
<keyword evidence="9" id="KW-1015">Disulfide bond</keyword>
<dbReference type="PRINTS" id="PR00252">
    <property type="entry name" value="NRIONCHANNEL"/>
</dbReference>
<evidence type="ECO:0000256" key="5">
    <source>
        <dbReference type="ARBA" id="ARBA00022989"/>
    </source>
</evidence>
<evidence type="ECO:0000256" key="15">
    <source>
        <dbReference type="ARBA" id="ARBA00024167"/>
    </source>
</evidence>
<dbReference type="InterPro" id="IPR006201">
    <property type="entry name" value="Neur_channel"/>
</dbReference>
<dbReference type="InterPro" id="IPR005437">
    <property type="entry name" value="GABRG-1/4"/>
</dbReference>
<feature type="signal peptide" evidence="18">
    <location>
        <begin position="1"/>
        <end position="35"/>
    </location>
</feature>
<evidence type="ECO:0000256" key="4">
    <source>
        <dbReference type="ARBA" id="ARBA00022729"/>
    </source>
</evidence>